<feature type="transmembrane region" description="Helical" evidence="5">
    <location>
        <begin position="342"/>
        <end position="364"/>
    </location>
</feature>
<dbReference type="Pfam" id="PF13813">
    <property type="entry name" value="MBOAT_2"/>
    <property type="match status" value="1"/>
</dbReference>
<dbReference type="GO" id="GO:0016020">
    <property type="term" value="C:membrane"/>
    <property type="evidence" value="ECO:0007669"/>
    <property type="project" value="UniProtKB-SubCell"/>
</dbReference>
<evidence type="ECO:0000256" key="4">
    <source>
        <dbReference type="ARBA" id="ARBA00023136"/>
    </source>
</evidence>
<keyword evidence="3 5" id="KW-1133">Transmembrane helix</keyword>
<dbReference type="InterPro" id="IPR032805">
    <property type="entry name" value="Wax_synthase_dom"/>
</dbReference>
<keyword evidence="2 5" id="KW-0812">Transmembrane</keyword>
<gene>
    <name evidence="7" type="ORF">KHLLAP_LOCUS4159</name>
</gene>
<feature type="transmembrane region" description="Helical" evidence="5">
    <location>
        <begin position="65"/>
        <end position="84"/>
    </location>
</feature>
<comment type="subcellular location">
    <subcellularLocation>
        <location evidence="1">Membrane</location>
        <topology evidence="1">Multi-pass membrane protein</topology>
    </subcellularLocation>
</comment>
<dbReference type="Proteomes" id="UP001295740">
    <property type="component" value="Unassembled WGS sequence"/>
</dbReference>
<evidence type="ECO:0000259" key="6">
    <source>
        <dbReference type="Pfam" id="PF13813"/>
    </source>
</evidence>
<evidence type="ECO:0000256" key="3">
    <source>
        <dbReference type="ARBA" id="ARBA00022989"/>
    </source>
</evidence>
<sequence length="371" mass="42782">MSTMLYTRNRDFLAVTLYAHLGLLLAFTPPNPSTRLLATIALVAHGICAYVHAAPPDEVTYVSNALMIGINVVIYGSHFLYLTLRSPPPSAVTLRQKANWCVKLLSSPRDPRHQPPFSRRDPAYVPSRGRFVVSQLLKILFCAVLEELFDSLNERFDASLLPGDYSPAKTVFVRRVLLGAPWQWREVWIRAWFPLVFVIPQYAFKTTEYCYFSLIAIFVFGDDHRDWRPLFGDLRDTYTLRRFWGNFEPQYIRQAYVSHAKAFTNLVLGIRSARLKRMTITALVFSMTTAVYALISFKEGGSVTSMVRQWARIVAGIVFEDTVQMCFRWAMPTSARGATPWWARLVGYVWVYFFFSWSLAKVWFPVDERLH</sequence>
<feature type="transmembrane region" description="Helical" evidence="5">
    <location>
        <begin position="12"/>
        <end position="29"/>
    </location>
</feature>
<dbReference type="EMBL" id="CAUWAG010000006">
    <property type="protein sequence ID" value="CAJ2503691.1"/>
    <property type="molecule type" value="Genomic_DNA"/>
</dbReference>
<dbReference type="AlphaFoldDB" id="A0AAI8YGF8"/>
<evidence type="ECO:0000256" key="2">
    <source>
        <dbReference type="ARBA" id="ARBA00022692"/>
    </source>
</evidence>
<name>A0AAI8YGF8_9PEZI</name>
<keyword evidence="8" id="KW-1185">Reference proteome</keyword>
<comment type="caution">
    <text evidence="7">The sequence shown here is derived from an EMBL/GenBank/DDBJ whole genome shotgun (WGS) entry which is preliminary data.</text>
</comment>
<keyword evidence="4 5" id="KW-0472">Membrane</keyword>
<accession>A0AAI8YGF8</accession>
<proteinExistence type="predicted"/>
<feature type="transmembrane region" description="Helical" evidence="5">
    <location>
        <begin position="278"/>
        <end position="297"/>
    </location>
</feature>
<evidence type="ECO:0000313" key="7">
    <source>
        <dbReference type="EMBL" id="CAJ2503691.1"/>
    </source>
</evidence>
<evidence type="ECO:0000256" key="5">
    <source>
        <dbReference type="SAM" id="Phobius"/>
    </source>
</evidence>
<organism evidence="7 8">
    <name type="scientific">Anthostomella pinea</name>
    <dbReference type="NCBI Taxonomy" id="933095"/>
    <lineage>
        <taxon>Eukaryota</taxon>
        <taxon>Fungi</taxon>
        <taxon>Dikarya</taxon>
        <taxon>Ascomycota</taxon>
        <taxon>Pezizomycotina</taxon>
        <taxon>Sordariomycetes</taxon>
        <taxon>Xylariomycetidae</taxon>
        <taxon>Xylariales</taxon>
        <taxon>Xylariaceae</taxon>
        <taxon>Anthostomella</taxon>
    </lineage>
</organism>
<reference evidence="7" key="1">
    <citation type="submission" date="2023-10" db="EMBL/GenBank/DDBJ databases">
        <authorList>
            <person name="Hackl T."/>
        </authorList>
    </citation>
    <scope>NUCLEOTIDE SEQUENCE</scope>
</reference>
<evidence type="ECO:0000313" key="8">
    <source>
        <dbReference type="Proteomes" id="UP001295740"/>
    </source>
</evidence>
<evidence type="ECO:0000256" key="1">
    <source>
        <dbReference type="ARBA" id="ARBA00004141"/>
    </source>
</evidence>
<protein>
    <submittedName>
        <fullName evidence="7">Uu.00g110850.m01.CDS01</fullName>
    </submittedName>
</protein>
<feature type="domain" description="Wax synthase" evidence="6">
    <location>
        <begin position="227"/>
        <end position="301"/>
    </location>
</feature>